<accession>A0A6J5P1Q0</accession>
<evidence type="ECO:0000313" key="2">
    <source>
        <dbReference type="EMBL" id="CAB4165860.1"/>
    </source>
</evidence>
<organism evidence="2">
    <name type="scientific">uncultured Caudovirales phage</name>
    <dbReference type="NCBI Taxonomy" id="2100421"/>
    <lineage>
        <taxon>Viruses</taxon>
        <taxon>Duplodnaviria</taxon>
        <taxon>Heunggongvirae</taxon>
        <taxon>Uroviricota</taxon>
        <taxon>Caudoviricetes</taxon>
        <taxon>Peduoviridae</taxon>
        <taxon>Maltschvirus</taxon>
        <taxon>Maltschvirus maltsch</taxon>
    </lineage>
</organism>
<reference evidence="2" key="1">
    <citation type="submission" date="2020-04" db="EMBL/GenBank/DDBJ databases">
        <authorList>
            <person name="Chiriac C."/>
            <person name="Salcher M."/>
            <person name="Ghai R."/>
            <person name="Kavagutti S V."/>
        </authorList>
    </citation>
    <scope>NUCLEOTIDE SEQUENCE</scope>
</reference>
<sequence length="131" mass="14792">MKAYEFITEGFYDSDPATYDLPRRMLNVPELIRRGAIFVVDPHGNNGWEPESEGFSLLTLYNVEHGGWPAEAKQHLKPSMYKVAATGLNSQTPGQRTYDGKYNQILWSIKKLGIPDNVAFLDDKQAVTETI</sequence>
<proteinExistence type="predicted"/>
<dbReference type="EMBL" id="LR796758">
    <property type="protein sequence ID" value="CAB4163900.1"/>
    <property type="molecule type" value="Genomic_DNA"/>
</dbReference>
<evidence type="ECO:0000313" key="1">
    <source>
        <dbReference type="EMBL" id="CAB4163900.1"/>
    </source>
</evidence>
<gene>
    <name evidence="3" type="ORF">UFOVP1146_256</name>
    <name evidence="4" type="ORF">UFOVP1638_309</name>
    <name evidence="1" type="ORF">UFOVP812_169</name>
    <name evidence="2" type="ORF">UFOVP818_396</name>
</gene>
<protein>
    <submittedName>
        <fullName evidence="2">Uncharacterized protein</fullName>
    </submittedName>
</protein>
<evidence type="ECO:0000313" key="3">
    <source>
        <dbReference type="EMBL" id="CAB4186910.1"/>
    </source>
</evidence>
<evidence type="ECO:0000313" key="4">
    <source>
        <dbReference type="EMBL" id="CAB4221415.1"/>
    </source>
</evidence>
<dbReference type="EMBL" id="LR797502">
    <property type="protein sequence ID" value="CAB4221415.1"/>
    <property type="molecule type" value="Genomic_DNA"/>
</dbReference>
<dbReference type="EMBL" id="LR797099">
    <property type="protein sequence ID" value="CAB4186910.1"/>
    <property type="molecule type" value="Genomic_DNA"/>
</dbReference>
<dbReference type="EMBL" id="LR796776">
    <property type="protein sequence ID" value="CAB4165860.1"/>
    <property type="molecule type" value="Genomic_DNA"/>
</dbReference>
<name>A0A6J5P1Q0_9CAUD</name>